<reference evidence="1 2" key="1">
    <citation type="submission" date="2020-11" db="EMBL/GenBank/DDBJ databases">
        <authorList>
            <person name="Wallbank WR R."/>
            <person name="Pardo Diaz C."/>
            <person name="Kozak K."/>
            <person name="Martin S."/>
            <person name="Jiggins C."/>
            <person name="Moest M."/>
            <person name="Warren A I."/>
            <person name="Generalovic N T."/>
            <person name="Byers J.R.P. K."/>
            <person name="Montejo-Kovacevich G."/>
            <person name="Yen C E."/>
        </authorList>
    </citation>
    <scope>NUCLEOTIDE SEQUENCE [LARGE SCALE GENOMIC DNA]</scope>
</reference>
<sequence>MRGVRVRSATAWNFENRRRSIVLRVSWVSSDSICEGGLLGLEVVSRKTVGCGVIELIARTSVLIPVGREWYCVVASYVSECDCDRCLYPEAGLNSRGRQKVLSRPNCCTKLSQERLHAFRLATKKSAVQFSSTQLNR</sequence>
<dbReference type="AlphaFoldDB" id="A0A7R8Z4N2"/>
<dbReference type="Proteomes" id="UP000594454">
    <property type="component" value="Chromosome 6"/>
</dbReference>
<gene>
    <name evidence="1" type="ORF">HERILL_LOCUS15454</name>
</gene>
<accession>A0A7R8Z4N2</accession>
<evidence type="ECO:0000313" key="2">
    <source>
        <dbReference type="Proteomes" id="UP000594454"/>
    </source>
</evidence>
<keyword evidence="2" id="KW-1185">Reference proteome</keyword>
<name>A0A7R8Z4N2_HERIL</name>
<protein>
    <submittedName>
        <fullName evidence="1">Uncharacterized protein</fullName>
    </submittedName>
</protein>
<proteinExistence type="predicted"/>
<evidence type="ECO:0000313" key="1">
    <source>
        <dbReference type="EMBL" id="CAD7093152.1"/>
    </source>
</evidence>
<dbReference type="InParanoid" id="A0A7R8Z4N2"/>
<organism evidence="1 2">
    <name type="scientific">Hermetia illucens</name>
    <name type="common">Black soldier fly</name>
    <dbReference type="NCBI Taxonomy" id="343691"/>
    <lineage>
        <taxon>Eukaryota</taxon>
        <taxon>Metazoa</taxon>
        <taxon>Ecdysozoa</taxon>
        <taxon>Arthropoda</taxon>
        <taxon>Hexapoda</taxon>
        <taxon>Insecta</taxon>
        <taxon>Pterygota</taxon>
        <taxon>Neoptera</taxon>
        <taxon>Endopterygota</taxon>
        <taxon>Diptera</taxon>
        <taxon>Brachycera</taxon>
        <taxon>Stratiomyomorpha</taxon>
        <taxon>Stratiomyidae</taxon>
        <taxon>Hermetiinae</taxon>
        <taxon>Hermetia</taxon>
    </lineage>
</organism>
<dbReference type="EMBL" id="LR899014">
    <property type="protein sequence ID" value="CAD7093152.1"/>
    <property type="molecule type" value="Genomic_DNA"/>
</dbReference>